<dbReference type="OrthoDB" id="686454at2759"/>
<evidence type="ECO:0000313" key="2">
    <source>
        <dbReference type="RefSeq" id="XP_010256759.1"/>
    </source>
</evidence>
<accession>A0A1U7ZWV2</accession>
<gene>
    <name evidence="2" type="primary">LOC104597066</name>
</gene>
<sequence length="167" mass="17590">MSTLQLLICFVFANIVVVPLAMAEKAVELNAPAPTPADNRKASPIAETPTIARKLGIKHQQKVVISSLLEGSSDPLPPSPAANSQELEIAQAPISQPNRSEQPLTVVLSSSKIAEAPVARRLGRHHSSGKSVAGGGVILGGLATTFFVSIFCYIRATRRRNGQTTSS</sequence>
<dbReference type="PANTHER" id="PTHR34558:SF9">
    <property type="entry name" value="F3L24.15 PROTEIN"/>
    <property type="match status" value="1"/>
</dbReference>
<organism evidence="1 2">
    <name type="scientific">Nelumbo nucifera</name>
    <name type="common">Sacred lotus</name>
    <dbReference type="NCBI Taxonomy" id="4432"/>
    <lineage>
        <taxon>Eukaryota</taxon>
        <taxon>Viridiplantae</taxon>
        <taxon>Streptophyta</taxon>
        <taxon>Embryophyta</taxon>
        <taxon>Tracheophyta</taxon>
        <taxon>Spermatophyta</taxon>
        <taxon>Magnoliopsida</taxon>
        <taxon>Proteales</taxon>
        <taxon>Nelumbonaceae</taxon>
        <taxon>Nelumbo</taxon>
    </lineage>
</organism>
<reference evidence="2" key="1">
    <citation type="submission" date="2025-08" db="UniProtKB">
        <authorList>
            <consortium name="RefSeq"/>
        </authorList>
    </citation>
    <scope>IDENTIFICATION</scope>
</reference>
<dbReference type="PANTHER" id="PTHR34558">
    <property type="entry name" value="EXPRESSED PROTEIN"/>
    <property type="match status" value="1"/>
</dbReference>
<dbReference type="eggNOG" id="ENOG502SBVE">
    <property type="taxonomic scope" value="Eukaryota"/>
</dbReference>
<protein>
    <submittedName>
        <fullName evidence="2">Uncharacterized protein LOC104597066</fullName>
    </submittedName>
</protein>
<proteinExistence type="predicted"/>
<evidence type="ECO:0000313" key="1">
    <source>
        <dbReference type="Proteomes" id="UP000189703"/>
    </source>
</evidence>
<dbReference type="RefSeq" id="XP_010256759.1">
    <property type="nucleotide sequence ID" value="XM_010258457.1"/>
</dbReference>
<dbReference type="GeneID" id="104597066"/>
<dbReference type="AlphaFoldDB" id="A0A1U7ZWV2"/>
<dbReference type="KEGG" id="nnu:104597066"/>
<keyword evidence="1" id="KW-1185">Reference proteome</keyword>
<dbReference type="Proteomes" id="UP000189703">
    <property type="component" value="Unplaced"/>
</dbReference>
<name>A0A1U7ZWV2_NELNU</name>